<sequence>MHHIVPLSMCHGNNVSGFLDARTPPLVTTSKKMWVNVGRMSTSPSLLAGSPRMHRLEGTRKTGTHPHQSNSLSSLGHLLNLLPSGSCWFVGNLSEIGIPASRQAKPEASPGYITPYEWPALFFRLRTSTPPPTLTVPSASNGPFFLQLPAQPPTSNKVVAYPGHAARGNTDRQTYRTFSVSPLQFPPSAHLSAIRRGGGSLTAIIRRKSRPNPAAASHCCFPTCSYSN</sequence>
<keyword evidence="2" id="KW-1185">Reference proteome</keyword>
<dbReference type="Proteomes" id="UP000830671">
    <property type="component" value="Chromosome 7"/>
</dbReference>
<dbReference type="AlphaFoldDB" id="A0A9Q8T333"/>
<evidence type="ECO:0000313" key="1">
    <source>
        <dbReference type="EMBL" id="UQC88424.1"/>
    </source>
</evidence>
<name>A0A9Q8T333_9PEZI</name>
<evidence type="ECO:0000313" key="2">
    <source>
        <dbReference type="Proteomes" id="UP000830671"/>
    </source>
</evidence>
<dbReference type="GeneID" id="73347893"/>
<dbReference type="KEGG" id="clup:CLUP02_13948"/>
<accession>A0A9Q8T333</accession>
<organism evidence="1 2">
    <name type="scientific">Colletotrichum lupini</name>
    <dbReference type="NCBI Taxonomy" id="145971"/>
    <lineage>
        <taxon>Eukaryota</taxon>
        <taxon>Fungi</taxon>
        <taxon>Dikarya</taxon>
        <taxon>Ascomycota</taxon>
        <taxon>Pezizomycotina</taxon>
        <taxon>Sordariomycetes</taxon>
        <taxon>Hypocreomycetidae</taxon>
        <taxon>Glomerellales</taxon>
        <taxon>Glomerellaceae</taxon>
        <taxon>Colletotrichum</taxon>
        <taxon>Colletotrichum acutatum species complex</taxon>
    </lineage>
</organism>
<protein>
    <submittedName>
        <fullName evidence="1">Uncharacterized protein</fullName>
    </submittedName>
</protein>
<dbReference type="RefSeq" id="XP_049150029.1">
    <property type="nucleotide sequence ID" value="XM_049292883.1"/>
</dbReference>
<dbReference type="EMBL" id="CP019479">
    <property type="protein sequence ID" value="UQC88424.1"/>
    <property type="molecule type" value="Genomic_DNA"/>
</dbReference>
<reference evidence="1" key="1">
    <citation type="journal article" date="2021" name="Mol. Plant Microbe Interact.">
        <title>Complete Genome Sequence of the Plant-Pathogenic Fungus Colletotrichum lupini.</title>
        <authorList>
            <person name="Baroncelli R."/>
            <person name="Pensec F."/>
            <person name="Da Lio D."/>
            <person name="Boufleur T."/>
            <person name="Vicente I."/>
            <person name="Sarrocco S."/>
            <person name="Picot A."/>
            <person name="Baraldi E."/>
            <person name="Sukno S."/>
            <person name="Thon M."/>
            <person name="Le Floch G."/>
        </authorList>
    </citation>
    <scope>NUCLEOTIDE SEQUENCE</scope>
    <source>
        <strain evidence="1">IMI 504893</strain>
    </source>
</reference>
<proteinExistence type="predicted"/>
<gene>
    <name evidence="1" type="ORF">CLUP02_13948</name>
</gene>